<dbReference type="AlphaFoldDB" id="A0A2G9C5N3"/>
<gene>
    <name evidence="9" type="ORF">CS062_18455</name>
</gene>
<dbReference type="Proteomes" id="UP000231501">
    <property type="component" value="Unassembled WGS sequence"/>
</dbReference>
<evidence type="ECO:0000256" key="5">
    <source>
        <dbReference type="ARBA" id="ARBA00023136"/>
    </source>
</evidence>
<evidence type="ECO:0000313" key="10">
    <source>
        <dbReference type="Proteomes" id="UP000231501"/>
    </source>
</evidence>
<protein>
    <submittedName>
        <fullName evidence="9">ABC transporter ATP-binding protein</fullName>
    </submittedName>
</protein>
<keyword evidence="3 6" id="KW-0812">Transmembrane</keyword>
<dbReference type="Pfam" id="PF02687">
    <property type="entry name" value="FtsX"/>
    <property type="match status" value="1"/>
</dbReference>
<evidence type="ECO:0000256" key="4">
    <source>
        <dbReference type="ARBA" id="ARBA00022989"/>
    </source>
</evidence>
<dbReference type="PANTHER" id="PTHR30572">
    <property type="entry name" value="MEMBRANE COMPONENT OF TRANSPORTER-RELATED"/>
    <property type="match status" value="1"/>
</dbReference>
<evidence type="ECO:0000256" key="2">
    <source>
        <dbReference type="ARBA" id="ARBA00022475"/>
    </source>
</evidence>
<dbReference type="EMBL" id="PEOG01000056">
    <property type="protein sequence ID" value="PIM51675.1"/>
    <property type="molecule type" value="Genomic_DNA"/>
</dbReference>
<feature type="domain" description="MacB-like periplasmic core" evidence="8">
    <location>
        <begin position="20"/>
        <end position="271"/>
    </location>
</feature>
<comment type="subcellular location">
    <subcellularLocation>
        <location evidence="1">Cell membrane</location>
        <topology evidence="1">Multi-pass membrane protein</topology>
    </subcellularLocation>
</comment>
<dbReference type="RefSeq" id="WP_099863049.1">
    <property type="nucleotide sequence ID" value="NZ_PEOG01000056.1"/>
</dbReference>
<accession>A0A2G9C5N3</accession>
<keyword evidence="9" id="KW-0547">Nucleotide-binding</keyword>
<dbReference type="GO" id="GO:0005524">
    <property type="term" value="F:ATP binding"/>
    <property type="evidence" value="ECO:0007669"/>
    <property type="project" value="UniProtKB-KW"/>
</dbReference>
<dbReference type="OrthoDB" id="8735006at2"/>
<evidence type="ECO:0000256" key="6">
    <source>
        <dbReference type="SAM" id="Phobius"/>
    </source>
</evidence>
<name>A0A2G9C5N3_9BURK</name>
<evidence type="ECO:0000259" key="8">
    <source>
        <dbReference type="Pfam" id="PF12704"/>
    </source>
</evidence>
<dbReference type="PANTHER" id="PTHR30572:SF18">
    <property type="entry name" value="ABC-TYPE MACROLIDE FAMILY EXPORT SYSTEM PERMEASE COMPONENT 2"/>
    <property type="match status" value="1"/>
</dbReference>
<organism evidence="9 10">
    <name type="scientific">Roseateles chitinivorans</name>
    <dbReference type="NCBI Taxonomy" id="2917965"/>
    <lineage>
        <taxon>Bacteria</taxon>
        <taxon>Pseudomonadati</taxon>
        <taxon>Pseudomonadota</taxon>
        <taxon>Betaproteobacteria</taxon>
        <taxon>Burkholderiales</taxon>
        <taxon>Sphaerotilaceae</taxon>
        <taxon>Roseateles</taxon>
    </lineage>
</organism>
<sequence>MLTYYLELALRAFRSHRGLTVLMLLSIAMGVAACMTTLTVFHVLSGDPIPHKSDRLFNVQLDAETRRDWKPGDEPELQLTRFDAEQLLRAKRGVHQVMMTGAFIAIDPAGSGDAAQPPFFTGGRWTSADFFAMFDAPFRYGNGWSAADDTAEARVAVLSAELNDRLFGGQDSRGKTVRLRDKDFTVVGVLKPWRPAPHYFDLTLGSYAKPADVYIPLSTSLTLRFGGAGNMNCWGRADGIDPRSLNAPCAWLQYWVQLDTPQQVADYRTYLTQYSDQQREAGRFERPANPRLTGVMPWLSQRKVVPSDIQLQVWLAFGFLAVCLTNTVGLLLAKCLRRSGEIGVRRALGAPRRQIFLQFLVEAGTLGLVGGVLGLALTWIGLWVVRQNPSDYAQLARLDWQMLATTLGVSLAASVLAGLLPAWRACQITPAIQLKTQ</sequence>
<keyword evidence="2" id="KW-1003">Cell membrane</keyword>
<dbReference type="InterPro" id="IPR003838">
    <property type="entry name" value="ABC3_permease_C"/>
</dbReference>
<keyword evidence="5 6" id="KW-0472">Membrane</keyword>
<evidence type="ECO:0000256" key="3">
    <source>
        <dbReference type="ARBA" id="ARBA00022692"/>
    </source>
</evidence>
<feature type="transmembrane region" description="Helical" evidence="6">
    <location>
        <begin position="354"/>
        <end position="380"/>
    </location>
</feature>
<dbReference type="Pfam" id="PF12704">
    <property type="entry name" value="MacB_PCD"/>
    <property type="match status" value="1"/>
</dbReference>
<keyword evidence="10" id="KW-1185">Reference proteome</keyword>
<feature type="transmembrane region" description="Helical" evidence="6">
    <location>
        <begin position="311"/>
        <end position="333"/>
    </location>
</feature>
<keyword evidence="4 6" id="KW-1133">Transmembrane helix</keyword>
<evidence type="ECO:0000313" key="9">
    <source>
        <dbReference type="EMBL" id="PIM51675.1"/>
    </source>
</evidence>
<proteinExistence type="predicted"/>
<reference evidence="9 10" key="1">
    <citation type="submission" date="2017-11" db="EMBL/GenBank/DDBJ databases">
        <title>Draft genome sequence of Mitsuaria sp. HWN-4.</title>
        <authorList>
            <person name="Gundlapally S.R."/>
        </authorList>
    </citation>
    <scope>NUCLEOTIDE SEQUENCE [LARGE SCALE GENOMIC DNA]</scope>
    <source>
        <strain evidence="9 10">HWN-4</strain>
    </source>
</reference>
<feature type="transmembrane region" description="Helical" evidence="6">
    <location>
        <begin position="21"/>
        <end position="44"/>
    </location>
</feature>
<keyword evidence="9" id="KW-0067">ATP-binding</keyword>
<dbReference type="GO" id="GO:0005886">
    <property type="term" value="C:plasma membrane"/>
    <property type="evidence" value="ECO:0007669"/>
    <property type="project" value="UniProtKB-SubCell"/>
</dbReference>
<dbReference type="InterPro" id="IPR050250">
    <property type="entry name" value="Macrolide_Exporter_MacB"/>
</dbReference>
<feature type="domain" description="ABC3 transporter permease C-terminal" evidence="7">
    <location>
        <begin position="315"/>
        <end position="430"/>
    </location>
</feature>
<feature type="transmembrane region" description="Helical" evidence="6">
    <location>
        <begin position="400"/>
        <end position="423"/>
    </location>
</feature>
<evidence type="ECO:0000256" key="1">
    <source>
        <dbReference type="ARBA" id="ARBA00004651"/>
    </source>
</evidence>
<evidence type="ECO:0000259" key="7">
    <source>
        <dbReference type="Pfam" id="PF02687"/>
    </source>
</evidence>
<comment type="caution">
    <text evidence="9">The sequence shown here is derived from an EMBL/GenBank/DDBJ whole genome shotgun (WGS) entry which is preliminary data.</text>
</comment>
<dbReference type="GO" id="GO:0022857">
    <property type="term" value="F:transmembrane transporter activity"/>
    <property type="evidence" value="ECO:0007669"/>
    <property type="project" value="TreeGrafter"/>
</dbReference>
<dbReference type="InterPro" id="IPR025857">
    <property type="entry name" value="MacB_PCD"/>
</dbReference>